<dbReference type="Proteomes" id="UP000293823">
    <property type="component" value="Unassembled WGS sequence"/>
</dbReference>
<dbReference type="AlphaFoldDB" id="A0A4V1X4M1"/>
<organism evidence="1 2">
    <name type="scientific">Alternaria arborescens</name>
    <dbReference type="NCBI Taxonomy" id="156630"/>
    <lineage>
        <taxon>Eukaryota</taxon>
        <taxon>Fungi</taxon>
        <taxon>Dikarya</taxon>
        <taxon>Ascomycota</taxon>
        <taxon>Pezizomycotina</taxon>
        <taxon>Dothideomycetes</taxon>
        <taxon>Pleosporomycetidae</taxon>
        <taxon>Pleosporales</taxon>
        <taxon>Pleosporineae</taxon>
        <taxon>Pleosporaceae</taxon>
        <taxon>Alternaria</taxon>
        <taxon>Alternaria sect. Alternaria</taxon>
    </lineage>
</organism>
<evidence type="ECO:0000313" key="1">
    <source>
        <dbReference type="EMBL" id="RYO59968.1"/>
    </source>
</evidence>
<comment type="caution">
    <text evidence="1">The sequence shown here is derived from an EMBL/GenBank/DDBJ whole genome shotgun (WGS) entry which is preliminary data.</text>
</comment>
<reference evidence="2" key="1">
    <citation type="journal article" date="2019" name="bioRxiv">
        <title>Genomics, evolutionary history and diagnostics of the Alternaria alternata species group including apple and Asian pear pathotypes.</title>
        <authorList>
            <person name="Armitage A.D."/>
            <person name="Cockerton H.M."/>
            <person name="Sreenivasaprasad S."/>
            <person name="Woodhall J.W."/>
            <person name="Lane C.R."/>
            <person name="Harrison R.J."/>
            <person name="Clarkson J.P."/>
        </authorList>
    </citation>
    <scope>NUCLEOTIDE SEQUENCE [LARGE SCALE GENOMIC DNA]</scope>
    <source>
        <strain evidence="2">RGR 97.0016</strain>
    </source>
</reference>
<gene>
    <name evidence="1" type="ORF">AA0113_g7121</name>
</gene>
<keyword evidence="2" id="KW-1185">Reference proteome</keyword>
<dbReference type="EMBL" id="PEJP01000027">
    <property type="protein sequence ID" value="RYO59968.1"/>
    <property type="molecule type" value="Genomic_DNA"/>
</dbReference>
<protein>
    <submittedName>
        <fullName evidence="1">Uncharacterized protein</fullName>
    </submittedName>
</protein>
<accession>A0A4V1X4M1</accession>
<proteinExistence type="predicted"/>
<name>A0A4V1X4M1_9PLEO</name>
<evidence type="ECO:0000313" key="2">
    <source>
        <dbReference type="Proteomes" id="UP000293823"/>
    </source>
</evidence>
<sequence>MPKGVRNPLEELAAAKDSYMKMIINKVKTVKKQEVAELPQLE</sequence>